<dbReference type="Proteomes" id="UP000037530">
    <property type="component" value="Unassembled WGS sequence"/>
</dbReference>
<sequence>MGTMLVGEGTHYEKALSWVKVAIGDNIKMPDGSIFKLEKKNAKSAVCIDDAGESVNIPIKKLLPNGSDAYVSSVVRQLQDSTEITFDANTEDYFQDSTLPNYECSDSLSLARRLIRANRCSTDPMKDILEHLANKLSKQDAGLSSTKKKNAAKLAARHLLGDFPVPMHSDTHYAAAEWLAFDTWFFRHHKTARLIELATSFDETLKARIGQKAFSAVFAYRRASTAKEQCTKLSDCLHGWFMRADTPTLEKMNEAYNHLLNRIDYQSRRMAFIIMNKAIFNSKTPVELVVSTLIDSDASDLLEPILTNIHNIEFGYSSRSALPTFSDLIGGRVSITDVQAAMVKRDQDIENQRTQHALDVAASVTKVATVLESIESSHLPFINRKLRESGCNKFNKEWSSTDNDHVLKINCAGRYIQLPVCNDDLKSLTVKNFISALDHKLSEAGEQLNHELLESSIDYAFAVTTKFLQTLN</sequence>
<dbReference type="OrthoDB" id="9982463at2"/>
<dbReference type="EMBL" id="LHPI01000013">
    <property type="protein sequence ID" value="KOO06900.1"/>
    <property type="molecule type" value="Genomic_DNA"/>
</dbReference>
<dbReference type="STRING" id="171383.AKJ31_14435"/>
<dbReference type="PATRIC" id="fig|171383.3.peg.2950"/>
<gene>
    <name evidence="1" type="ORF">AKJ31_14435</name>
</gene>
<keyword evidence="2" id="KW-1185">Reference proteome</keyword>
<evidence type="ECO:0000313" key="1">
    <source>
        <dbReference type="EMBL" id="KOO06900.1"/>
    </source>
</evidence>
<reference evidence="2" key="1">
    <citation type="submission" date="2015-08" db="EMBL/GenBank/DDBJ databases">
        <title>Vibrio galatheae sp. nov., a novel member of the Vibrionaceae family isolated from the Solomon Islands.</title>
        <authorList>
            <person name="Giubergia S."/>
            <person name="Machado H."/>
            <person name="Mateiu R.V."/>
            <person name="Gram L."/>
        </authorList>
    </citation>
    <scope>NUCLEOTIDE SEQUENCE [LARGE SCALE GENOMIC DNA]</scope>
    <source>
        <strain evidence="2">DSM 19134</strain>
    </source>
</reference>
<organism evidence="1 2">
    <name type="scientific">Vibrio hepatarius</name>
    <dbReference type="NCBI Taxonomy" id="171383"/>
    <lineage>
        <taxon>Bacteria</taxon>
        <taxon>Pseudomonadati</taxon>
        <taxon>Pseudomonadota</taxon>
        <taxon>Gammaproteobacteria</taxon>
        <taxon>Vibrionales</taxon>
        <taxon>Vibrionaceae</taxon>
        <taxon>Vibrio</taxon>
        <taxon>Vibrio oreintalis group</taxon>
    </lineage>
</organism>
<accession>A0A0M0HXV3</accession>
<comment type="caution">
    <text evidence="1">The sequence shown here is derived from an EMBL/GenBank/DDBJ whole genome shotgun (WGS) entry which is preliminary data.</text>
</comment>
<name>A0A0M0HXV3_9VIBR</name>
<evidence type="ECO:0000313" key="2">
    <source>
        <dbReference type="Proteomes" id="UP000037530"/>
    </source>
</evidence>
<proteinExistence type="predicted"/>
<dbReference type="AlphaFoldDB" id="A0A0M0HXV3"/>
<dbReference type="RefSeq" id="WP_053409819.1">
    <property type="nucleotide sequence ID" value="NZ_LHPI01000013.1"/>
</dbReference>
<protein>
    <submittedName>
        <fullName evidence="1">Uncharacterized protein</fullName>
    </submittedName>
</protein>